<dbReference type="Proteomes" id="UP000183685">
    <property type="component" value="Unassembled WGS sequence"/>
</dbReference>
<evidence type="ECO:0000313" key="2">
    <source>
        <dbReference type="EMBL" id="SDD91983.1"/>
    </source>
</evidence>
<name>A0A1G6YPN2_9PROT</name>
<evidence type="ECO:0000256" key="1">
    <source>
        <dbReference type="SAM" id="Phobius"/>
    </source>
</evidence>
<reference evidence="2 3" key="1">
    <citation type="submission" date="2016-10" db="EMBL/GenBank/DDBJ databases">
        <authorList>
            <person name="de Groot N.N."/>
        </authorList>
    </citation>
    <scope>NUCLEOTIDE SEQUENCE [LARGE SCALE GENOMIC DNA]</scope>
    <source>
        <strain evidence="2 3">CGMCC 1.9109</strain>
    </source>
</reference>
<accession>A0A1G6YPN2</accession>
<organism evidence="2 3">
    <name type="scientific">Kordiimonas lacus</name>
    <dbReference type="NCBI Taxonomy" id="637679"/>
    <lineage>
        <taxon>Bacteria</taxon>
        <taxon>Pseudomonadati</taxon>
        <taxon>Pseudomonadota</taxon>
        <taxon>Alphaproteobacteria</taxon>
        <taxon>Kordiimonadales</taxon>
        <taxon>Kordiimonadaceae</taxon>
        <taxon>Kordiimonas</taxon>
    </lineage>
</organism>
<feature type="transmembrane region" description="Helical" evidence="1">
    <location>
        <begin position="131"/>
        <end position="153"/>
    </location>
</feature>
<feature type="transmembrane region" description="Helical" evidence="1">
    <location>
        <begin position="159"/>
        <end position="182"/>
    </location>
</feature>
<protein>
    <submittedName>
        <fullName evidence="2">Steroid 5-alpha reductase family enzyme</fullName>
    </submittedName>
</protein>
<proteinExistence type="predicted"/>
<dbReference type="STRING" id="637679.GCA_001550055_01369"/>
<dbReference type="PROSITE" id="PS50244">
    <property type="entry name" value="S5A_REDUCTASE"/>
    <property type="match status" value="1"/>
</dbReference>
<dbReference type="AlphaFoldDB" id="A0A1G6YPN2"/>
<dbReference type="PANTHER" id="PTHR32251">
    <property type="entry name" value="3-OXO-5-ALPHA-STEROID 4-DEHYDROGENASE"/>
    <property type="match status" value="1"/>
</dbReference>
<dbReference type="Gene3D" id="1.20.120.1630">
    <property type="match status" value="1"/>
</dbReference>
<keyword evidence="3" id="KW-1185">Reference proteome</keyword>
<feature type="transmembrane region" description="Helical" evidence="1">
    <location>
        <begin position="90"/>
        <end position="110"/>
    </location>
</feature>
<dbReference type="EMBL" id="FNAK01000003">
    <property type="protein sequence ID" value="SDD91983.1"/>
    <property type="molecule type" value="Genomic_DNA"/>
</dbReference>
<dbReference type="Pfam" id="PF06966">
    <property type="entry name" value="DUF1295"/>
    <property type="match status" value="1"/>
</dbReference>
<dbReference type="GO" id="GO:0016020">
    <property type="term" value="C:membrane"/>
    <property type="evidence" value="ECO:0007669"/>
    <property type="project" value="TreeGrafter"/>
</dbReference>
<gene>
    <name evidence="2" type="ORF">SAMN04488071_1688</name>
</gene>
<keyword evidence="1" id="KW-0812">Transmembrane</keyword>
<feature type="transmembrane region" description="Helical" evidence="1">
    <location>
        <begin position="213"/>
        <end position="231"/>
    </location>
</feature>
<keyword evidence="1" id="KW-1133">Transmembrane helix</keyword>
<keyword evidence="1" id="KW-0472">Membrane</keyword>
<dbReference type="PANTHER" id="PTHR32251:SF17">
    <property type="entry name" value="STEROID 5-ALPHA REDUCTASE C-TERMINAL DOMAIN-CONTAINING PROTEIN"/>
    <property type="match status" value="1"/>
</dbReference>
<feature type="transmembrane region" description="Helical" evidence="1">
    <location>
        <begin position="34"/>
        <end position="57"/>
    </location>
</feature>
<feature type="transmembrane region" description="Helical" evidence="1">
    <location>
        <begin position="64"/>
        <end position="84"/>
    </location>
</feature>
<dbReference type="RefSeq" id="WP_206594847.1">
    <property type="nucleotide sequence ID" value="NZ_LRUA01000002.1"/>
</dbReference>
<evidence type="ECO:0000313" key="3">
    <source>
        <dbReference type="Proteomes" id="UP000183685"/>
    </source>
</evidence>
<dbReference type="InterPro" id="IPR010721">
    <property type="entry name" value="UstE-like"/>
</dbReference>
<sequence length="291" mass="32033">MKLLKSMMVALIATTIGLGTMFLAGGEGPQVFGLPVMVVCGLLAYAVNWIAFVPAALAQTEKYYDLMGSVSYLVTIVAACLLSAPLHERALVVAVLVIIWTVRLGSFLFARIRADGQDKRFTEIRSNPARFFVTWTIQGAWVTLTAAAAFMIITSADTAPLGAAFYAGVVMWVVGFAFEAVADSQKKAFRNNPENKGKFIQSGLWAWSRHPNYFGELLLWSGIFVISIPLLSGMEWIVLISPVFVYFLLTKVSGIPLLEKLGKKRWGEDPSYQAYLKRTSRLLPLPPSNAR</sequence>